<gene>
    <name evidence="2" type="ORF">Atai01_18890</name>
</gene>
<dbReference type="EMBL" id="BSTI01000003">
    <property type="protein sequence ID" value="GLY65270.1"/>
    <property type="molecule type" value="Genomic_DNA"/>
</dbReference>
<protein>
    <submittedName>
        <fullName evidence="2">Uncharacterized protein</fullName>
    </submittedName>
</protein>
<feature type="region of interest" description="Disordered" evidence="1">
    <location>
        <begin position="29"/>
        <end position="50"/>
    </location>
</feature>
<name>A0A9W6VE00_9PSEU</name>
<proteinExistence type="predicted"/>
<accession>A0A9W6VE00</accession>
<sequence length="103" mass="11232">MPSSRTVIQWLRYTSTEFSCCMGSTRTSVPSRRRLPGMRHTPGRGSWGQASTLSAPAPRLGAILAVPITLCGVPLVIARCQIDYAGRLTAHLPMAVRPRGWAR</sequence>
<evidence type="ECO:0000256" key="1">
    <source>
        <dbReference type="SAM" id="MobiDB-lite"/>
    </source>
</evidence>
<keyword evidence="3" id="KW-1185">Reference proteome</keyword>
<comment type="caution">
    <text evidence="2">The sequence shown here is derived from an EMBL/GenBank/DDBJ whole genome shotgun (WGS) entry which is preliminary data.</text>
</comment>
<dbReference type="AlphaFoldDB" id="A0A9W6VE00"/>
<evidence type="ECO:0000313" key="2">
    <source>
        <dbReference type="EMBL" id="GLY65270.1"/>
    </source>
</evidence>
<evidence type="ECO:0000313" key="3">
    <source>
        <dbReference type="Proteomes" id="UP001165136"/>
    </source>
</evidence>
<reference evidence="2" key="1">
    <citation type="submission" date="2023-03" db="EMBL/GenBank/DDBJ databases">
        <title>Amycolatopsis taiwanensis NBRC 103393.</title>
        <authorList>
            <person name="Ichikawa N."/>
            <person name="Sato H."/>
            <person name="Tonouchi N."/>
        </authorList>
    </citation>
    <scope>NUCLEOTIDE SEQUENCE</scope>
    <source>
        <strain evidence="2">NBRC 103393</strain>
    </source>
</reference>
<organism evidence="2 3">
    <name type="scientific">Amycolatopsis taiwanensis</name>
    <dbReference type="NCBI Taxonomy" id="342230"/>
    <lineage>
        <taxon>Bacteria</taxon>
        <taxon>Bacillati</taxon>
        <taxon>Actinomycetota</taxon>
        <taxon>Actinomycetes</taxon>
        <taxon>Pseudonocardiales</taxon>
        <taxon>Pseudonocardiaceae</taxon>
        <taxon>Amycolatopsis</taxon>
    </lineage>
</organism>
<dbReference type="Proteomes" id="UP001165136">
    <property type="component" value="Unassembled WGS sequence"/>
</dbReference>